<dbReference type="Proteomes" id="UP000315522">
    <property type="component" value="Unassembled WGS sequence"/>
</dbReference>
<protein>
    <submittedName>
        <fullName evidence="2">Bifunctional protein</fullName>
    </submittedName>
</protein>
<evidence type="ECO:0000259" key="1">
    <source>
        <dbReference type="PROSITE" id="PS51747"/>
    </source>
</evidence>
<dbReference type="Gene3D" id="3.40.140.10">
    <property type="entry name" value="Cytidine Deaminase, domain 2"/>
    <property type="match status" value="1"/>
</dbReference>
<dbReference type="GO" id="GO:0006139">
    <property type="term" value="P:nucleobase-containing compound metabolic process"/>
    <property type="evidence" value="ECO:0007669"/>
    <property type="project" value="UniProtKB-ARBA"/>
</dbReference>
<organism evidence="2 3">
    <name type="scientific">Lachnellula willkommii</name>
    <dbReference type="NCBI Taxonomy" id="215461"/>
    <lineage>
        <taxon>Eukaryota</taxon>
        <taxon>Fungi</taxon>
        <taxon>Dikarya</taxon>
        <taxon>Ascomycota</taxon>
        <taxon>Pezizomycotina</taxon>
        <taxon>Leotiomycetes</taxon>
        <taxon>Helotiales</taxon>
        <taxon>Lachnaceae</taxon>
        <taxon>Lachnellula</taxon>
    </lineage>
</organism>
<evidence type="ECO:0000313" key="2">
    <source>
        <dbReference type="EMBL" id="TVY91980.1"/>
    </source>
</evidence>
<name>A0A559MG67_9HELO</name>
<dbReference type="Pfam" id="PF18785">
    <property type="entry name" value="Inv-AAD"/>
    <property type="match status" value="1"/>
</dbReference>
<reference evidence="2 3" key="1">
    <citation type="submission" date="2018-05" db="EMBL/GenBank/DDBJ databases">
        <title>Genome sequencing and assembly of the regulated plant pathogen Lachnellula willkommii and related sister species for the development of diagnostic species identification markers.</title>
        <authorList>
            <person name="Giroux E."/>
            <person name="Bilodeau G."/>
        </authorList>
    </citation>
    <scope>NUCLEOTIDE SEQUENCE [LARGE SCALE GENOMIC DNA]</scope>
    <source>
        <strain evidence="2 3">CBS 172.35</strain>
    </source>
</reference>
<dbReference type="AlphaFoldDB" id="A0A559MG67"/>
<dbReference type="GO" id="GO:0003824">
    <property type="term" value="F:catalytic activity"/>
    <property type="evidence" value="ECO:0007669"/>
    <property type="project" value="InterPro"/>
</dbReference>
<gene>
    <name evidence="2" type="primary">RIB2_0</name>
    <name evidence="2" type="ORF">LAWI1_G003196</name>
</gene>
<dbReference type="SUPFAM" id="SSF53927">
    <property type="entry name" value="Cytidine deaminase-like"/>
    <property type="match status" value="1"/>
</dbReference>
<dbReference type="InterPro" id="IPR002125">
    <property type="entry name" value="CMP_dCMP_dom"/>
</dbReference>
<proteinExistence type="predicted"/>
<feature type="domain" description="CMP/dCMP-type deaminase" evidence="1">
    <location>
        <begin position="13"/>
        <end position="138"/>
    </location>
</feature>
<dbReference type="EMBL" id="QGML01000416">
    <property type="protein sequence ID" value="TVY91980.1"/>
    <property type="molecule type" value="Genomic_DNA"/>
</dbReference>
<keyword evidence="3" id="KW-1185">Reference proteome</keyword>
<sequence length="156" mass="17301">MASEQAHPHIAAGNHEGYMEYALEQARHSPPAPSKFCVGAVLVDADKNEILSTGWSLELPDNNPADPGKTHAEQCCFIKVAQKFNLLEERLCEVLPQNTVLYTTMEPLYIRIKEPENFIDQSVLVIGRQRLQDAGVEVVFIQGMEDGIMKVSLAGH</sequence>
<dbReference type="PROSITE" id="PS51747">
    <property type="entry name" value="CYT_DCMP_DEAMINASES_2"/>
    <property type="match status" value="1"/>
</dbReference>
<evidence type="ECO:0000313" key="3">
    <source>
        <dbReference type="Proteomes" id="UP000315522"/>
    </source>
</evidence>
<dbReference type="InterPro" id="IPR016193">
    <property type="entry name" value="Cytidine_deaminase-like"/>
</dbReference>
<comment type="caution">
    <text evidence="2">The sequence shown here is derived from an EMBL/GenBank/DDBJ whole genome shotgun (WGS) entry which is preliminary data.</text>
</comment>
<accession>A0A559MG67</accession>